<evidence type="ECO:0000313" key="3">
    <source>
        <dbReference type="Proteomes" id="UP000034932"/>
    </source>
</evidence>
<dbReference type="SUPFAM" id="SSF109604">
    <property type="entry name" value="HD-domain/PDEase-like"/>
    <property type="match status" value="1"/>
</dbReference>
<evidence type="ECO:0000259" key="1">
    <source>
        <dbReference type="Pfam" id="PF01966"/>
    </source>
</evidence>
<feature type="domain" description="HD" evidence="1">
    <location>
        <begin position="33"/>
        <end position="127"/>
    </location>
</feature>
<organism evidence="2 3">
    <name type="scientific">Candidatus Woesebacteria bacterium GW2011_GWB1_39_10b</name>
    <dbReference type="NCBI Taxonomy" id="1618573"/>
    <lineage>
        <taxon>Bacteria</taxon>
        <taxon>Candidatus Woeseibacteriota</taxon>
    </lineage>
</organism>
<gene>
    <name evidence="2" type="ORF">UT19_C0007G0006</name>
</gene>
<dbReference type="STRING" id="1618573.UT19_C0007G0006"/>
<accession>A0A0G0LRU6</accession>
<proteinExistence type="predicted"/>
<comment type="caution">
    <text evidence="2">The sequence shown here is derived from an EMBL/GenBank/DDBJ whole genome shotgun (WGS) entry which is preliminary data.</text>
</comment>
<dbReference type="EMBL" id="LBVW01000007">
    <property type="protein sequence ID" value="KKQ93762.1"/>
    <property type="molecule type" value="Genomic_DNA"/>
</dbReference>
<dbReference type="Pfam" id="PF01966">
    <property type="entry name" value="HD"/>
    <property type="match status" value="1"/>
</dbReference>
<dbReference type="Proteomes" id="UP000034932">
    <property type="component" value="Unassembled WGS sequence"/>
</dbReference>
<evidence type="ECO:0000313" key="2">
    <source>
        <dbReference type="EMBL" id="KKQ93762.1"/>
    </source>
</evidence>
<dbReference type="Gene3D" id="1.10.3210.10">
    <property type="entry name" value="Hypothetical protein af1432"/>
    <property type="match status" value="1"/>
</dbReference>
<dbReference type="InterPro" id="IPR006674">
    <property type="entry name" value="HD_domain"/>
</dbReference>
<protein>
    <submittedName>
        <fullName evidence="2">HD domain protein</fullName>
    </submittedName>
</protein>
<sequence length="242" mass="27983">MNKRDLELLKRIGKEAIILDWEKAFSGKAKGNKHLFRVNKIARFLQKREGGNLFLILASAWVHDVSLAFGGIESEENIKRKTTQFLSKFNLTPIEIKKIAEYCSWHESGKKNIPIEAQIIHDSDVIDKSGMLGFIRHVWKLTNILGGKVLSNKHDLKKVNEHLKVREKKVFTKTAKDIVKKLNIKRDEFFENEKRSIMVMKQISSKAYRGINSDEITLFLINKTNASFREALVEQLGCRYLK</sequence>
<name>A0A0G0LRU6_9BACT</name>
<reference evidence="2 3" key="1">
    <citation type="journal article" date="2015" name="Nature">
        <title>rRNA introns, odd ribosomes, and small enigmatic genomes across a large radiation of phyla.</title>
        <authorList>
            <person name="Brown C.T."/>
            <person name="Hug L.A."/>
            <person name="Thomas B.C."/>
            <person name="Sharon I."/>
            <person name="Castelle C.J."/>
            <person name="Singh A."/>
            <person name="Wilkins M.J."/>
            <person name="Williams K.H."/>
            <person name="Banfield J.F."/>
        </authorList>
    </citation>
    <scope>NUCLEOTIDE SEQUENCE [LARGE SCALE GENOMIC DNA]</scope>
</reference>
<dbReference type="AlphaFoldDB" id="A0A0G0LRU6"/>